<comment type="cofactor">
    <cofactor evidence="7">
        <name>Zn(2+)</name>
        <dbReference type="ChEBI" id="CHEBI:29105"/>
    </cofactor>
    <text evidence="7">Binds 1 zinc ion per subunit.</text>
</comment>
<feature type="binding site" evidence="7">
    <location>
        <position position="93"/>
    </location>
    <ligand>
        <name>Zn(2+)</name>
        <dbReference type="ChEBI" id="CHEBI:29105"/>
    </ligand>
</feature>
<dbReference type="GO" id="GO:1900376">
    <property type="term" value="P:regulation of secondary metabolite biosynthetic process"/>
    <property type="evidence" value="ECO:0007669"/>
    <property type="project" value="TreeGrafter"/>
</dbReference>
<keyword evidence="2" id="KW-0678">Repressor</keyword>
<proteinExistence type="inferred from homology"/>
<dbReference type="eggNOG" id="COG0735">
    <property type="taxonomic scope" value="Bacteria"/>
</dbReference>
<dbReference type="Gene3D" id="1.10.10.10">
    <property type="entry name" value="Winged helix-like DNA-binding domain superfamily/Winged helix DNA-binding domain"/>
    <property type="match status" value="1"/>
</dbReference>
<evidence type="ECO:0000256" key="2">
    <source>
        <dbReference type="ARBA" id="ARBA00022491"/>
    </source>
</evidence>
<comment type="caution">
    <text evidence="8">The sequence shown here is derived from an EMBL/GenBank/DDBJ whole genome shotgun (WGS) entry which is preliminary data.</text>
</comment>
<dbReference type="GO" id="GO:0008270">
    <property type="term" value="F:zinc ion binding"/>
    <property type="evidence" value="ECO:0007669"/>
    <property type="project" value="TreeGrafter"/>
</dbReference>
<evidence type="ECO:0000256" key="5">
    <source>
        <dbReference type="ARBA" id="ARBA00023125"/>
    </source>
</evidence>
<dbReference type="PANTHER" id="PTHR33202:SF7">
    <property type="entry name" value="FERRIC UPTAKE REGULATION PROTEIN"/>
    <property type="match status" value="1"/>
</dbReference>
<dbReference type="Gene3D" id="3.30.1490.190">
    <property type="match status" value="1"/>
</dbReference>
<feature type="binding site" evidence="7">
    <location>
        <position position="133"/>
    </location>
    <ligand>
        <name>Zn(2+)</name>
        <dbReference type="ChEBI" id="CHEBI:29105"/>
    </ligand>
</feature>
<dbReference type="Pfam" id="PF01475">
    <property type="entry name" value="FUR"/>
    <property type="match status" value="1"/>
</dbReference>
<keyword evidence="9" id="KW-1185">Reference proteome</keyword>
<evidence type="ECO:0000256" key="3">
    <source>
        <dbReference type="ARBA" id="ARBA00022833"/>
    </source>
</evidence>
<sequence length="134" mass="15592">MSHSRSNYHTKQKELIQSFFKKQPGIHFTIANVHKALQEKNIAISITTLYRQIEALVKEGILHQYPSIPGEAACYEYLCEHEQIFAHFRCEKCGKLYHLPCEELLEIQSKLQQSHQCKLNLTKTVFVGQCQQCQ</sequence>
<dbReference type="PANTHER" id="PTHR33202">
    <property type="entry name" value="ZINC UPTAKE REGULATION PROTEIN"/>
    <property type="match status" value="1"/>
</dbReference>
<dbReference type="RefSeq" id="WP_006626816.1">
    <property type="nucleotide sequence ID" value="NZ_ADFR01000003.1"/>
</dbReference>
<dbReference type="InterPro" id="IPR036388">
    <property type="entry name" value="WH-like_DNA-bd_sf"/>
</dbReference>
<dbReference type="AlphaFoldDB" id="D2MN45"/>
<evidence type="ECO:0000256" key="7">
    <source>
        <dbReference type="PIRSR" id="PIRSR602481-1"/>
    </source>
</evidence>
<feature type="binding site" evidence="7">
    <location>
        <position position="90"/>
    </location>
    <ligand>
        <name>Zn(2+)</name>
        <dbReference type="ChEBI" id="CHEBI:29105"/>
    </ligand>
</feature>
<dbReference type="InterPro" id="IPR002481">
    <property type="entry name" value="FUR"/>
</dbReference>
<accession>D2MN45</accession>
<dbReference type="InterPro" id="IPR043135">
    <property type="entry name" value="Fur_C"/>
</dbReference>
<dbReference type="STRING" id="679192.HMPREF9013_0061"/>
<evidence type="ECO:0000256" key="1">
    <source>
        <dbReference type="ARBA" id="ARBA00007957"/>
    </source>
</evidence>
<evidence type="ECO:0000313" key="8">
    <source>
        <dbReference type="EMBL" id="EFC05867.1"/>
    </source>
</evidence>
<reference evidence="9" key="1">
    <citation type="submission" date="2009-12" db="EMBL/GenBank/DDBJ databases">
        <title>Sequence of Clostridiales genomosp. BVAB3 str. UPII9-5.</title>
        <authorList>
            <person name="Madupu R."/>
            <person name="Durkin A.S."/>
            <person name="Torralba M."/>
            <person name="Methe B."/>
            <person name="Sutton G.G."/>
            <person name="Strausberg R.L."/>
            <person name="Nelson K.E."/>
        </authorList>
    </citation>
    <scope>NUCLEOTIDE SEQUENCE [LARGE SCALE GENOMIC DNA]</scope>
    <source>
        <strain evidence="9">W1219</strain>
    </source>
</reference>
<keyword evidence="3 7" id="KW-0862">Zinc</keyword>
<evidence type="ECO:0000256" key="6">
    <source>
        <dbReference type="ARBA" id="ARBA00023163"/>
    </source>
</evidence>
<evidence type="ECO:0008006" key="10">
    <source>
        <dbReference type="Google" id="ProtNLM"/>
    </source>
</evidence>
<keyword evidence="6" id="KW-0804">Transcription</keyword>
<protein>
    <recommendedName>
        <fullName evidence="10">Transcriptional regulator, Fur family</fullName>
    </recommendedName>
</protein>
<organism evidence="8 9">
    <name type="scientific">Bulleidia extructa W1219</name>
    <dbReference type="NCBI Taxonomy" id="679192"/>
    <lineage>
        <taxon>Bacteria</taxon>
        <taxon>Bacillati</taxon>
        <taxon>Bacillota</taxon>
        <taxon>Erysipelotrichia</taxon>
        <taxon>Erysipelotrichales</taxon>
        <taxon>Erysipelotrichaceae</taxon>
        <taxon>Bulleidia</taxon>
    </lineage>
</organism>
<evidence type="ECO:0000256" key="4">
    <source>
        <dbReference type="ARBA" id="ARBA00023015"/>
    </source>
</evidence>
<keyword evidence="7" id="KW-0479">Metal-binding</keyword>
<dbReference type="SUPFAM" id="SSF46785">
    <property type="entry name" value="Winged helix' DNA-binding domain"/>
    <property type="match status" value="1"/>
</dbReference>
<keyword evidence="5" id="KW-0238">DNA-binding</keyword>
<dbReference type="InterPro" id="IPR036390">
    <property type="entry name" value="WH_DNA-bd_sf"/>
</dbReference>
<comment type="similarity">
    <text evidence="1">Belongs to the Fur family.</text>
</comment>
<dbReference type="GO" id="GO:0003700">
    <property type="term" value="F:DNA-binding transcription factor activity"/>
    <property type="evidence" value="ECO:0007669"/>
    <property type="project" value="InterPro"/>
</dbReference>
<evidence type="ECO:0000313" key="9">
    <source>
        <dbReference type="Proteomes" id="UP000005017"/>
    </source>
</evidence>
<dbReference type="OrthoDB" id="8659436at2"/>
<keyword evidence="4" id="KW-0805">Transcription regulation</keyword>
<dbReference type="GO" id="GO:0045892">
    <property type="term" value="P:negative regulation of DNA-templated transcription"/>
    <property type="evidence" value="ECO:0007669"/>
    <property type="project" value="TreeGrafter"/>
</dbReference>
<feature type="binding site" evidence="7">
    <location>
        <position position="130"/>
    </location>
    <ligand>
        <name>Zn(2+)</name>
        <dbReference type="ChEBI" id="CHEBI:29105"/>
    </ligand>
</feature>
<dbReference type="EMBL" id="ADFR01000003">
    <property type="protein sequence ID" value="EFC05867.1"/>
    <property type="molecule type" value="Genomic_DNA"/>
</dbReference>
<name>D2MN45_9FIRM</name>
<dbReference type="Proteomes" id="UP000005017">
    <property type="component" value="Unassembled WGS sequence"/>
</dbReference>
<gene>
    <name evidence="8" type="ORF">HMPREF9013_0061</name>
</gene>
<dbReference type="GO" id="GO:0000976">
    <property type="term" value="F:transcription cis-regulatory region binding"/>
    <property type="evidence" value="ECO:0007669"/>
    <property type="project" value="TreeGrafter"/>
</dbReference>